<protein>
    <submittedName>
        <fullName evidence="3">Uncharacterized protein</fullName>
    </submittedName>
</protein>
<reference evidence="3" key="1">
    <citation type="submission" date="2019-02" db="EMBL/GenBank/DDBJ databases">
        <authorList>
            <person name="Gruber-Vodicka R. H."/>
            <person name="Seah K. B. B."/>
        </authorList>
    </citation>
    <scope>NUCLEOTIDE SEQUENCE</scope>
    <source>
        <strain evidence="3">BECK_BY1</strain>
        <strain evidence="2">BECK_BY2</strain>
        <strain evidence="1">BECK_BY3</strain>
    </source>
</reference>
<evidence type="ECO:0000313" key="3">
    <source>
        <dbReference type="EMBL" id="VFK64299.1"/>
    </source>
</evidence>
<evidence type="ECO:0000313" key="1">
    <source>
        <dbReference type="EMBL" id="VFK53883.1"/>
    </source>
</evidence>
<dbReference type="AlphaFoldDB" id="A0A451AE30"/>
<sequence length="44" mass="4894">MPAAHTISTSWRGKIEKVVIVERKQEMTTSDEIPRIVGSVQNLG</sequence>
<organism evidence="3">
    <name type="scientific">Candidatus Kentrum sp. TUN</name>
    <dbReference type="NCBI Taxonomy" id="2126343"/>
    <lineage>
        <taxon>Bacteria</taxon>
        <taxon>Pseudomonadati</taxon>
        <taxon>Pseudomonadota</taxon>
        <taxon>Gammaproteobacteria</taxon>
        <taxon>Candidatus Kentrum</taxon>
    </lineage>
</organism>
<dbReference type="EMBL" id="CAADFV010000032">
    <property type="protein sequence ID" value="VFK55705.1"/>
    <property type="molecule type" value="Genomic_DNA"/>
</dbReference>
<proteinExistence type="predicted"/>
<dbReference type="EMBL" id="CAADFX010000255">
    <property type="protein sequence ID" value="VFK64299.1"/>
    <property type="molecule type" value="Genomic_DNA"/>
</dbReference>
<dbReference type="EMBL" id="CAADFY010000031">
    <property type="protein sequence ID" value="VFK53883.1"/>
    <property type="molecule type" value="Genomic_DNA"/>
</dbReference>
<name>A0A451AE30_9GAMM</name>
<gene>
    <name evidence="3" type="ORF">BECKTUN1418D_GA0071000_12554</name>
    <name evidence="2" type="ORF">BECKTUN1418E_GA0071001_10325</name>
    <name evidence="1" type="ORF">BECKTUN1418F_GA0071002_10315</name>
</gene>
<evidence type="ECO:0000313" key="2">
    <source>
        <dbReference type="EMBL" id="VFK55705.1"/>
    </source>
</evidence>
<accession>A0A451AE30</accession>